<dbReference type="AlphaFoldDB" id="A0A7U2I0J8"/>
<proteinExistence type="predicted"/>
<accession>A0A7U2I0J8</accession>
<evidence type="ECO:0000313" key="1">
    <source>
        <dbReference type="EMBL" id="QRC97304.1"/>
    </source>
</evidence>
<dbReference type="Proteomes" id="UP000663193">
    <property type="component" value="Chromosome 7"/>
</dbReference>
<organism evidence="1 2">
    <name type="scientific">Phaeosphaeria nodorum (strain SN15 / ATCC MYA-4574 / FGSC 10173)</name>
    <name type="common">Glume blotch fungus</name>
    <name type="synonym">Parastagonospora nodorum</name>
    <dbReference type="NCBI Taxonomy" id="321614"/>
    <lineage>
        <taxon>Eukaryota</taxon>
        <taxon>Fungi</taxon>
        <taxon>Dikarya</taxon>
        <taxon>Ascomycota</taxon>
        <taxon>Pezizomycotina</taxon>
        <taxon>Dothideomycetes</taxon>
        <taxon>Pleosporomycetidae</taxon>
        <taxon>Pleosporales</taxon>
        <taxon>Pleosporineae</taxon>
        <taxon>Phaeosphaeriaceae</taxon>
        <taxon>Parastagonospora</taxon>
    </lineage>
</organism>
<sequence>SFHLMFARILAIFNYSTQPVVTIKAANHARGGTSVGDLIALARTHILSISIQECVKTAVSIADGKHQARILEV</sequence>
<dbReference type="VEuPathDB" id="FungiDB:JI435_306250"/>
<evidence type="ECO:0000313" key="2">
    <source>
        <dbReference type="Proteomes" id="UP000663193"/>
    </source>
</evidence>
<feature type="non-terminal residue" evidence="1">
    <location>
        <position position="1"/>
    </location>
</feature>
<keyword evidence="2" id="KW-1185">Reference proteome</keyword>
<reference evidence="2" key="1">
    <citation type="journal article" date="2021" name="BMC Genomics">
        <title>Chromosome-level genome assembly and manually-curated proteome of model necrotroph Parastagonospora nodorum Sn15 reveals a genome-wide trove of candidate effector homologs, and redundancy of virulence-related functions within an accessory chromosome.</title>
        <authorList>
            <person name="Bertazzoni S."/>
            <person name="Jones D.A.B."/>
            <person name="Phan H.T."/>
            <person name="Tan K.-C."/>
            <person name="Hane J.K."/>
        </authorList>
    </citation>
    <scope>NUCLEOTIDE SEQUENCE [LARGE SCALE GENOMIC DNA]</scope>
    <source>
        <strain evidence="2">SN15 / ATCC MYA-4574 / FGSC 10173)</strain>
    </source>
</reference>
<protein>
    <submittedName>
        <fullName evidence="1">Uncharacterized protein</fullName>
    </submittedName>
</protein>
<name>A0A7U2I0J8_PHANO</name>
<gene>
    <name evidence="1" type="ORF">JI435_306250</name>
</gene>
<dbReference type="EMBL" id="CP069029">
    <property type="protein sequence ID" value="QRC97304.1"/>
    <property type="molecule type" value="Genomic_DNA"/>
</dbReference>